<comment type="caution">
    <text evidence="2">The sequence shown here is derived from an EMBL/GenBank/DDBJ whole genome shotgun (WGS) entry which is preliminary data.</text>
</comment>
<sequence>MLPAFPRSVGDGPVASPRRFARTLTLPTAAREQSSRSQLGEAVEHHPVQLLPHSGFHMRPTLELVIGVVPEVHPL</sequence>
<evidence type="ECO:0000256" key="1">
    <source>
        <dbReference type="SAM" id="MobiDB-lite"/>
    </source>
</evidence>
<evidence type="ECO:0000313" key="2">
    <source>
        <dbReference type="EMBL" id="GAA4539220.1"/>
    </source>
</evidence>
<proteinExistence type="predicted"/>
<accession>A0ABP8RHX9</accession>
<dbReference type="EMBL" id="BAABGT010000015">
    <property type="protein sequence ID" value="GAA4539220.1"/>
    <property type="molecule type" value="Genomic_DNA"/>
</dbReference>
<dbReference type="Proteomes" id="UP001501598">
    <property type="component" value="Unassembled WGS sequence"/>
</dbReference>
<name>A0ABP8RHX9_9PSEU</name>
<evidence type="ECO:0000313" key="3">
    <source>
        <dbReference type="Proteomes" id="UP001501598"/>
    </source>
</evidence>
<reference evidence="3" key="1">
    <citation type="journal article" date="2019" name="Int. J. Syst. Evol. Microbiol.">
        <title>The Global Catalogue of Microorganisms (GCM) 10K type strain sequencing project: providing services to taxonomists for standard genome sequencing and annotation.</title>
        <authorList>
            <consortium name="The Broad Institute Genomics Platform"/>
            <consortium name="The Broad Institute Genome Sequencing Center for Infectious Disease"/>
            <person name="Wu L."/>
            <person name="Ma J."/>
        </authorList>
    </citation>
    <scope>NUCLEOTIDE SEQUENCE [LARGE SCALE GENOMIC DNA]</scope>
    <source>
        <strain evidence="3">JCM 17906</strain>
    </source>
</reference>
<feature type="region of interest" description="Disordered" evidence="1">
    <location>
        <begin position="1"/>
        <end position="20"/>
    </location>
</feature>
<keyword evidence="3" id="KW-1185">Reference proteome</keyword>
<organism evidence="2 3">
    <name type="scientific">Pseudonocardia xishanensis</name>
    <dbReference type="NCBI Taxonomy" id="630995"/>
    <lineage>
        <taxon>Bacteria</taxon>
        <taxon>Bacillati</taxon>
        <taxon>Actinomycetota</taxon>
        <taxon>Actinomycetes</taxon>
        <taxon>Pseudonocardiales</taxon>
        <taxon>Pseudonocardiaceae</taxon>
        <taxon>Pseudonocardia</taxon>
    </lineage>
</organism>
<gene>
    <name evidence="2" type="ORF">GCM10023175_10210</name>
</gene>
<protein>
    <submittedName>
        <fullName evidence="2">Uncharacterized protein</fullName>
    </submittedName>
</protein>